<keyword evidence="1 4" id="KW-0808">Transferase</keyword>
<keyword evidence="3" id="KW-0448">Lipopolysaccharide biosynthesis</keyword>
<dbReference type="InterPro" id="IPR003329">
    <property type="entry name" value="Cytidylyl_trans"/>
</dbReference>
<dbReference type="PANTHER" id="PTHR42866">
    <property type="entry name" value="3-DEOXY-MANNO-OCTULOSONATE CYTIDYLYLTRANSFERASE"/>
    <property type="match status" value="1"/>
</dbReference>
<accession>A0A5C6DXD4</accession>
<dbReference type="AlphaFoldDB" id="A0A5C6DXD4"/>
<name>A0A5C6DXD4_9BACT</name>
<sequence length="270" mass="29229">MSDSILIVIPARLASTRLPEKLLRRVDGKSVLQHTWEAASRATVAEQIVVAVDDPKLADEVQGFGGRFVMTSVDCASGTDRIAEVAAEFPDFSVFVNVQGDEPEIDPAAIDLVGSTLIKNPTADMATVGTPIREQRSLDDAGCVKIVLASGKALASGNRERWPGQGRAIYFSRSAVPHLRGGVTPESLAAEPPLFWHHLGLYAYRRDFLQWFSRQPPGVLEQAERLEQLRAIEAGKQIVVARVESAVPGIDTEEDLDAFAARSASAKKTT</sequence>
<dbReference type="SUPFAM" id="SSF53448">
    <property type="entry name" value="Nucleotide-diphospho-sugar transferases"/>
    <property type="match status" value="1"/>
</dbReference>
<evidence type="ECO:0000313" key="5">
    <source>
        <dbReference type="Proteomes" id="UP000319143"/>
    </source>
</evidence>
<protein>
    <submittedName>
        <fullName evidence="4">3-deoxy-manno-octulosonate cytidylyltransferase</fullName>
        <ecNumber evidence="4">2.7.7.38</ecNumber>
    </submittedName>
</protein>
<dbReference type="GO" id="GO:0008690">
    <property type="term" value="F:3-deoxy-manno-octulosonate cytidylyltransferase activity"/>
    <property type="evidence" value="ECO:0007669"/>
    <property type="project" value="UniProtKB-EC"/>
</dbReference>
<dbReference type="InterPro" id="IPR029044">
    <property type="entry name" value="Nucleotide-diphossugar_trans"/>
</dbReference>
<dbReference type="Pfam" id="PF02348">
    <property type="entry name" value="CTP_transf_3"/>
    <property type="match status" value="1"/>
</dbReference>
<dbReference type="PANTHER" id="PTHR42866:SF2">
    <property type="entry name" value="3-DEOXY-MANNO-OCTULOSONATE CYTIDYLYLTRANSFERASE, MITOCHONDRIAL"/>
    <property type="match status" value="1"/>
</dbReference>
<dbReference type="GO" id="GO:0005829">
    <property type="term" value="C:cytosol"/>
    <property type="evidence" value="ECO:0007669"/>
    <property type="project" value="TreeGrafter"/>
</dbReference>
<evidence type="ECO:0000256" key="1">
    <source>
        <dbReference type="ARBA" id="ARBA00022679"/>
    </source>
</evidence>
<reference evidence="4 5" key="1">
    <citation type="submission" date="2019-02" db="EMBL/GenBank/DDBJ databases">
        <title>Deep-cultivation of Planctomycetes and their phenomic and genomic characterization uncovers novel biology.</title>
        <authorList>
            <person name="Wiegand S."/>
            <person name="Jogler M."/>
            <person name="Boedeker C."/>
            <person name="Pinto D."/>
            <person name="Vollmers J."/>
            <person name="Rivas-Marin E."/>
            <person name="Kohn T."/>
            <person name="Peeters S.H."/>
            <person name="Heuer A."/>
            <person name="Rast P."/>
            <person name="Oberbeckmann S."/>
            <person name="Bunk B."/>
            <person name="Jeske O."/>
            <person name="Meyerdierks A."/>
            <person name="Storesund J.E."/>
            <person name="Kallscheuer N."/>
            <person name="Luecker S."/>
            <person name="Lage O.M."/>
            <person name="Pohl T."/>
            <person name="Merkel B.J."/>
            <person name="Hornburger P."/>
            <person name="Mueller R.-W."/>
            <person name="Bruemmer F."/>
            <person name="Labrenz M."/>
            <person name="Spormann A.M."/>
            <person name="Op Den Camp H."/>
            <person name="Overmann J."/>
            <person name="Amann R."/>
            <person name="Jetten M.S.M."/>
            <person name="Mascher T."/>
            <person name="Medema M.H."/>
            <person name="Devos D.P."/>
            <person name="Kaster A.-K."/>
            <person name="Ovreas L."/>
            <person name="Rohde M."/>
            <person name="Galperin M.Y."/>
            <person name="Jogler C."/>
        </authorList>
    </citation>
    <scope>NUCLEOTIDE SEQUENCE [LARGE SCALE GENOMIC DNA]</scope>
    <source>
        <strain evidence="4 5">Poly41</strain>
    </source>
</reference>
<dbReference type="InterPro" id="IPR004528">
    <property type="entry name" value="KdsB"/>
</dbReference>
<comment type="caution">
    <text evidence="4">The sequence shown here is derived from an EMBL/GenBank/DDBJ whole genome shotgun (WGS) entry which is preliminary data.</text>
</comment>
<keyword evidence="5" id="KW-1185">Reference proteome</keyword>
<dbReference type="EC" id="2.7.7.38" evidence="4"/>
<dbReference type="CDD" id="cd02517">
    <property type="entry name" value="CMP-KDO-Synthetase"/>
    <property type="match status" value="1"/>
</dbReference>
<dbReference type="Proteomes" id="UP000319143">
    <property type="component" value="Unassembled WGS sequence"/>
</dbReference>
<dbReference type="NCBIfam" id="TIGR00466">
    <property type="entry name" value="kdsB"/>
    <property type="match status" value="1"/>
</dbReference>
<proteinExistence type="predicted"/>
<organism evidence="4 5">
    <name type="scientific">Novipirellula artificiosorum</name>
    <dbReference type="NCBI Taxonomy" id="2528016"/>
    <lineage>
        <taxon>Bacteria</taxon>
        <taxon>Pseudomonadati</taxon>
        <taxon>Planctomycetota</taxon>
        <taxon>Planctomycetia</taxon>
        <taxon>Pirellulales</taxon>
        <taxon>Pirellulaceae</taxon>
        <taxon>Novipirellula</taxon>
    </lineage>
</organism>
<evidence type="ECO:0000256" key="2">
    <source>
        <dbReference type="ARBA" id="ARBA00022695"/>
    </source>
</evidence>
<gene>
    <name evidence="4" type="primary">kpsU</name>
    <name evidence="4" type="ORF">Poly41_03890</name>
</gene>
<evidence type="ECO:0000256" key="3">
    <source>
        <dbReference type="ARBA" id="ARBA00022985"/>
    </source>
</evidence>
<dbReference type="RefSeq" id="WP_197231001.1">
    <property type="nucleotide sequence ID" value="NZ_SJPV01000001.1"/>
</dbReference>
<dbReference type="EMBL" id="SJPV01000001">
    <property type="protein sequence ID" value="TWU42093.1"/>
    <property type="molecule type" value="Genomic_DNA"/>
</dbReference>
<dbReference type="GO" id="GO:0009103">
    <property type="term" value="P:lipopolysaccharide biosynthetic process"/>
    <property type="evidence" value="ECO:0007669"/>
    <property type="project" value="UniProtKB-KW"/>
</dbReference>
<keyword evidence="2 4" id="KW-0548">Nucleotidyltransferase</keyword>
<dbReference type="Gene3D" id="3.90.550.10">
    <property type="entry name" value="Spore Coat Polysaccharide Biosynthesis Protein SpsA, Chain A"/>
    <property type="match status" value="1"/>
</dbReference>
<dbReference type="NCBIfam" id="NF003952">
    <property type="entry name" value="PRK05450.1-5"/>
    <property type="match status" value="1"/>
</dbReference>
<evidence type="ECO:0000313" key="4">
    <source>
        <dbReference type="EMBL" id="TWU42093.1"/>
    </source>
</evidence>